<dbReference type="Gene3D" id="1.10.510.10">
    <property type="entry name" value="Transferase(Phosphotransferase) domain 1"/>
    <property type="match status" value="1"/>
</dbReference>
<dbReference type="Proteomes" id="UP001499854">
    <property type="component" value="Unassembled WGS sequence"/>
</dbReference>
<feature type="compositionally biased region" description="Basic and acidic residues" evidence="7">
    <location>
        <begin position="318"/>
        <end position="332"/>
    </location>
</feature>
<comment type="caution">
    <text evidence="9">The sequence shown here is derived from an EMBL/GenBank/DDBJ whole genome shotgun (WGS) entry which is preliminary data.</text>
</comment>
<evidence type="ECO:0000256" key="2">
    <source>
        <dbReference type="ARBA" id="ARBA00022527"/>
    </source>
</evidence>
<reference evidence="9 10" key="1">
    <citation type="journal article" date="2019" name="Int. J. Syst. Evol. Microbiol.">
        <title>The Global Catalogue of Microorganisms (GCM) 10K type strain sequencing project: providing services to taxonomists for standard genome sequencing and annotation.</title>
        <authorList>
            <consortium name="The Broad Institute Genomics Platform"/>
            <consortium name="The Broad Institute Genome Sequencing Center for Infectious Disease"/>
            <person name="Wu L."/>
            <person name="Ma J."/>
        </authorList>
    </citation>
    <scope>NUCLEOTIDE SEQUENCE [LARGE SCALE GENOMIC DNA]</scope>
    <source>
        <strain evidence="9 10">JCM 16013</strain>
    </source>
</reference>
<keyword evidence="2" id="KW-0723">Serine/threonine-protein kinase</keyword>
<sequence length="332" mass="35277">MTLPATRRPVLGGRYRLGERIAVGGAAEIFAATDVRLARPVAVKVLLAADHGPEQVGRFAEEARLLAAVGHPRHPHLVPLLDAGRDGDRRFLVMPLIQGEDLARIIQGGPLPPAEVARLGAALADALAHIHARGIVHRDLKPANVLMDPKGGIFLADFGIAHAWDGPTDTATGCVVGTAGYLAPEQARGRGAVPASDVFSLGLVLLEALTGRPEYTGPPLERVAGVVNRPPRIPDRLSPQWRALLAAMLCVDPGRRPTAGQLRSLICPGDLPAAPVPARHRRPEPAGSGVDGAGVADEREKDVYHRPGWTPGGRRRPERAGRHGTIRKERLT</sequence>
<dbReference type="InterPro" id="IPR011009">
    <property type="entry name" value="Kinase-like_dom_sf"/>
</dbReference>
<dbReference type="EC" id="2.7.11.1" evidence="1"/>
<evidence type="ECO:0000256" key="1">
    <source>
        <dbReference type="ARBA" id="ARBA00012513"/>
    </source>
</evidence>
<name>A0ABN2SK54_9ACTN</name>
<keyword evidence="10" id="KW-1185">Reference proteome</keyword>
<evidence type="ECO:0000313" key="10">
    <source>
        <dbReference type="Proteomes" id="UP001499854"/>
    </source>
</evidence>
<feature type="domain" description="Protein kinase" evidence="8">
    <location>
        <begin position="15"/>
        <end position="266"/>
    </location>
</feature>
<dbReference type="PROSITE" id="PS50011">
    <property type="entry name" value="PROTEIN_KINASE_DOM"/>
    <property type="match status" value="1"/>
</dbReference>
<evidence type="ECO:0000256" key="3">
    <source>
        <dbReference type="ARBA" id="ARBA00022679"/>
    </source>
</evidence>
<keyword evidence="6" id="KW-0067">ATP-binding</keyword>
<dbReference type="Pfam" id="PF00069">
    <property type="entry name" value="Pkinase"/>
    <property type="match status" value="1"/>
</dbReference>
<evidence type="ECO:0000256" key="7">
    <source>
        <dbReference type="SAM" id="MobiDB-lite"/>
    </source>
</evidence>
<evidence type="ECO:0000256" key="6">
    <source>
        <dbReference type="ARBA" id="ARBA00022840"/>
    </source>
</evidence>
<dbReference type="EMBL" id="BAAAQM010000038">
    <property type="protein sequence ID" value="GAA1987077.1"/>
    <property type="molecule type" value="Genomic_DNA"/>
</dbReference>
<dbReference type="CDD" id="cd14014">
    <property type="entry name" value="STKc_PknB_like"/>
    <property type="match status" value="1"/>
</dbReference>
<evidence type="ECO:0000259" key="8">
    <source>
        <dbReference type="PROSITE" id="PS50011"/>
    </source>
</evidence>
<keyword evidence="3" id="KW-0808">Transferase</keyword>
<dbReference type="PROSITE" id="PS00108">
    <property type="entry name" value="PROTEIN_KINASE_ST"/>
    <property type="match status" value="1"/>
</dbReference>
<gene>
    <name evidence="9" type="ORF">GCM10009838_57210</name>
</gene>
<evidence type="ECO:0000313" key="9">
    <source>
        <dbReference type="EMBL" id="GAA1987077.1"/>
    </source>
</evidence>
<feature type="compositionally biased region" description="Basic and acidic residues" evidence="7">
    <location>
        <begin position="296"/>
        <end position="305"/>
    </location>
</feature>
<proteinExistence type="predicted"/>
<dbReference type="RefSeq" id="WP_344660235.1">
    <property type="nucleotide sequence ID" value="NZ_BAAAQM010000038.1"/>
</dbReference>
<dbReference type="SMART" id="SM00220">
    <property type="entry name" value="S_TKc"/>
    <property type="match status" value="1"/>
</dbReference>
<keyword evidence="5" id="KW-0418">Kinase</keyword>
<dbReference type="SUPFAM" id="SSF56112">
    <property type="entry name" value="Protein kinase-like (PK-like)"/>
    <property type="match status" value="1"/>
</dbReference>
<dbReference type="InterPro" id="IPR008271">
    <property type="entry name" value="Ser/Thr_kinase_AS"/>
</dbReference>
<accession>A0ABN2SK54</accession>
<dbReference type="PANTHER" id="PTHR43289">
    <property type="entry name" value="MITOGEN-ACTIVATED PROTEIN KINASE KINASE KINASE 20-RELATED"/>
    <property type="match status" value="1"/>
</dbReference>
<protein>
    <recommendedName>
        <fullName evidence="1">non-specific serine/threonine protein kinase</fullName>
        <ecNumber evidence="1">2.7.11.1</ecNumber>
    </recommendedName>
</protein>
<feature type="region of interest" description="Disordered" evidence="7">
    <location>
        <begin position="276"/>
        <end position="332"/>
    </location>
</feature>
<evidence type="ECO:0000256" key="5">
    <source>
        <dbReference type="ARBA" id="ARBA00022777"/>
    </source>
</evidence>
<evidence type="ECO:0000256" key="4">
    <source>
        <dbReference type="ARBA" id="ARBA00022741"/>
    </source>
</evidence>
<keyword evidence="4" id="KW-0547">Nucleotide-binding</keyword>
<dbReference type="InterPro" id="IPR000719">
    <property type="entry name" value="Prot_kinase_dom"/>
</dbReference>
<organism evidence="9 10">
    <name type="scientific">Catenulispora subtropica</name>
    <dbReference type="NCBI Taxonomy" id="450798"/>
    <lineage>
        <taxon>Bacteria</taxon>
        <taxon>Bacillati</taxon>
        <taxon>Actinomycetota</taxon>
        <taxon>Actinomycetes</taxon>
        <taxon>Catenulisporales</taxon>
        <taxon>Catenulisporaceae</taxon>
        <taxon>Catenulispora</taxon>
    </lineage>
</organism>
<dbReference type="PANTHER" id="PTHR43289:SF6">
    <property type="entry name" value="SERINE_THREONINE-PROTEIN KINASE NEKL-3"/>
    <property type="match status" value="1"/>
</dbReference>